<dbReference type="SUPFAM" id="SSF81301">
    <property type="entry name" value="Nucleotidyltransferase"/>
    <property type="match status" value="1"/>
</dbReference>
<proteinExistence type="predicted"/>
<dbReference type="InterPro" id="IPR006116">
    <property type="entry name" value="NT_2-5OAS_ClassI-CCAase"/>
</dbReference>
<evidence type="ECO:0000256" key="1">
    <source>
        <dbReference type="ARBA" id="ARBA00023118"/>
    </source>
</evidence>
<accession>A0A916NFF2</accession>
<protein>
    <recommendedName>
        <fullName evidence="4">Nucleotidyltransferase</fullName>
    </recommendedName>
</protein>
<keyword evidence="1" id="KW-0051">Antiviral defense</keyword>
<dbReference type="GO" id="GO:0051607">
    <property type="term" value="P:defense response to virus"/>
    <property type="evidence" value="ECO:0007669"/>
    <property type="project" value="UniProtKB-KW"/>
</dbReference>
<name>A0A916NFF2_9FLAO</name>
<evidence type="ECO:0008006" key="4">
    <source>
        <dbReference type="Google" id="ProtNLM"/>
    </source>
</evidence>
<evidence type="ECO:0000313" key="3">
    <source>
        <dbReference type="Proteomes" id="UP000683507"/>
    </source>
</evidence>
<dbReference type="EMBL" id="OU015584">
    <property type="protein sequence ID" value="CAG5077575.1"/>
    <property type="molecule type" value="Genomic_DNA"/>
</dbReference>
<organism evidence="2 3">
    <name type="scientific">Parvicella tangerina</name>
    <dbReference type="NCBI Taxonomy" id="2829795"/>
    <lineage>
        <taxon>Bacteria</taxon>
        <taxon>Pseudomonadati</taxon>
        <taxon>Bacteroidota</taxon>
        <taxon>Flavobacteriia</taxon>
        <taxon>Flavobacteriales</taxon>
        <taxon>Parvicellaceae</taxon>
        <taxon>Parvicella</taxon>
    </lineage>
</organism>
<dbReference type="RefSeq" id="WP_258540665.1">
    <property type="nucleotide sequence ID" value="NZ_OU015584.1"/>
</dbReference>
<dbReference type="Proteomes" id="UP000683507">
    <property type="component" value="Chromosome"/>
</dbReference>
<evidence type="ECO:0000313" key="2">
    <source>
        <dbReference type="EMBL" id="CAG5077575.1"/>
    </source>
</evidence>
<dbReference type="Pfam" id="PF18144">
    <property type="entry name" value="SMODS"/>
    <property type="match status" value="1"/>
</dbReference>
<sequence length="406" mass="46994">MITEAAKNQYNDILGHLVETLDLTESQYTEAENRYKAVGNWLQKEGSPLAPYTPEVLPQGSFRLGTMIRPLDDTDTYDIDLVCKLNEAPTHYTQRNIKHSVGNRLKNNADYKRMLQPESQFCWTLKYADGTRFLMDIIPAVPDSMRRKLFSEHMAENLWQSALRTTDNESEYYDSNDHENWPKANPVGYAEWFKLQIQTFENKRKMFAESVKMKIEEVPDWRVKTPLQRAIQILKRHRDIMFMNDDNKPVSIIITTLAAKAYSQEDNIYDALLQVLDNMKSHISEKYSEKHNRLIRCVENPVNPEENFADMWAEYPKREEIFYEWLEKAKVDITNAISKSGLHNIQESLEKSFGNKDVIKAFSNYGDSLLEQRESGNLKMAAGTGLLGSTGRTSVKQHQNFGKKNG</sequence>
<dbReference type="KEGG" id="ptan:CRYO30217_00430"/>
<dbReference type="InterPro" id="IPR043519">
    <property type="entry name" value="NT_sf"/>
</dbReference>
<keyword evidence="3" id="KW-1185">Reference proteome</keyword>
<dbReference type="GO" id="GO:0016779">
    <property type="term" value="F:nucleotidyltransferase activity"/>
    <property type="evidence" value="ECO:0007669"/>
    <property type="project" value="InterPro"/>
</dbReference>
<dbReference type="AlphaFoldDB" id="A0A916NFF2"/>
<reference evidence="2" key="1">
    <citation type="submission" date="2021-04" db="EMBL/GenBank/DDBJ databases">
        <authorList>
            <person name="Rodrigo-Torres L."/>
            <person name="Arahal R. D."/>
            <person name="Lucena T."/>
        </authorList>
    </citation>
    <scope>NUCLEOTIDE SEQUENCE</scope>
    <source>
        <strain evidence="2">AS29M-1</strain>
    </source>
</reference>
<gene>
    <name evidence="2" type="ORF">CRYO30217_00430</name>
</gene>
<dbReference type="CDD" id="cd05400">
    <property type="entry name" value="NT_2-5OAS_ClassI-CCAase"/>
    <property type="match status" value="1"/>
</dbReference>